<dbReference type="InterPro" id="IPR000361">
    <property type="entry name" value="ATAP_core_dom"/>
</dbReference>
<dbReference type="PANTHER" id="PTHR43011:SF1">
    <property type="entry name" value="IRON-SULFUR CLUSTER ASSEMBLY 2 HOMOLOG, MITOCHONDRIAL"/>
    <property type="match status" value="1"/>
</dbReference>
<dbReference type="Gene3D" id="2.60.300.12">
    <property type="entry name" value="HesB-like domain"/>
    <property type="match status" value="1"/>
</dbReference>
<evidence type="ECO:0000259" key="1">
    <source>
        <dbReference type="Pfam" id="PF01521"/>
    </source>
</evidence>
<dbReference type="SUPFAM" id="SSF89360">
    <property type="entry name" value="HesB-like domain"/>
    <property type="match status" value="1"/>
</dbReference>
<comment type="caution">
    <text evidence="2">The sequence shown here is derived from an EMBL/GenBank/DDBJ whole genome shotgun (WGS) entry which is preliminary data.</text>
</comment>
<dbReference type="Pfam" id="PF01521">
    <property type="entry name" value="Fe-S_biosyn"/>
    <property type="match status" value="1"/>
</dbReference>
<organism evidence="2 3">
    <name type="scientific">Blastopirellula marina</name>
    <dbReference type="NCBI Taxonomy" id="124"/>
    <lineage>
        <taxon>Bacteria</taxon>
        <taxon>Pseudomonadati</taxon>
        <taxon>Planctomycetota</taxon>
        <taxon>Planctomycetia</taxon>
        <taxon>Pirellulales</taxon>
        <taxon>Pirellulaceae</taxon>
        <taxon>Blastopirellula</taxon>
    </lineage>
</organism>
<dbReference type="Proteomes" id="UP000237819">
    <property type="component" value="Unassembled WGS sequence"/>
</dbReference>
<dbReference type="NCBIfam" id="TIGR00049">
    <property type="entry name" value="iron-sulfur cluster assembly accessory protein"/>
    <property type="match status" value="1"/>
</dbReference>
<dbReference type="GO" id="GO:0016226">
    <property type="term" value="P:iron-sulfur cluster assembly"/>
    <property type="evidence" value="ECO:0007669"/>
    <property type="project" value="InterPro"/>
</dbReference>
<proteinExistence type="predicted"/>
<accession>A0A2S8GNE4</accession>
<dbReference type="PANTHER" id="PTHR43011">
    <property type="entry name" value="IRON-SULFUR CLUSTER ASSEMBLY 2 HOMOLOG, MITOCHONDRIAL"/>
    <property type="match status" value="1"/>
</dbReference>
<dbReference type="InterPro" id="IPR016092">
    <property type="entry name" value="ATAP"/>
</dbReference>
<reference evidence="2 3" key="1">
    <citation type="submission" date="2018-02" db="EMBL/GenBank/DDBJ databases">
        <title>Comparative genomes isolates from brazilian mangrove.</title>
        <authorList>
            <person name="Araujo J.E."/>
            <person name="Taketani R.G."/>
            <person name="Silva M.C.P."/>
            <person name="Loureco M.V."/>
            <person name="Andreote F.D."/>
        </authorList>
    </citation>
    <scope>NUCLEOTIDE SEQUENCE [LARGE SCALE GENOMIC DNA]</scope>
    <source>
        <strain evidence="2 3">Nap-Phe MGV</strain>
    </source>
</reference>
<dbReference type="InterPro" id="IPR017870">
    <property type="entry name" value="FeS_cluster_insertion_CS"/>
</dbReference>
<gene>
    <name evidence="2" type="ORF">C5Y93_11900</name>
</gene>
<dbReference type="GO" id="GO:0051539">
    <property type="term" value="F:4 iron, 4 sulfur cluster binding"/>
    <property type="evidence" value="ECO:0007669"/>
    <property type="project" value="TreeGrafter"/>
</dbReference>
<dbReference type="PROSITE" id="PS01152">
    <property type="entry name" value="HESB"/>
    <property type="match status" value="1"/>
</dbReference>
<sequence length="107" mass="11220">MITLTPNAEKAAQRFIRHASEPVSALRMAVASGGCSGFEYKIALVNGPEEGDLKTSSGEVTIFVDAASAPYLSGVTVDFFETLTDSGFKFENPNAKSSCGCGSSFQV</sequence>
<dbReference type="GO" id="GO:0005506">
    <property type="term" value="F:iron ion binding"/>
    <property type="evidence" value="ECO:0007669"/>
    <property type="project" value="TreeGrafter"/>
</dbReference>
<protein>
    <submittedName>
        <fullName evidence="2">Iron-sulfur cluster assembly accessory protein</fullName>
    </submittedName>
</protein>
<dbReference type="InterPro" id="IPR035903">
    <property type="entry name" value="HesB-like_dom_sf"/>
</dbReference>
<evidence type="ECO:0000313" key="2">
    <source>
        <dbReference type="EMBL" id="PQO45947.1"/>
    </source>
</evidence>
<evidence type="ECO:0000313" key="3">
    <source>
        <dbReference type="Proteomes" id="UP000237819"/>
    </source>
</evidence>
<dbReference type="RefSeq" id="WP_105335647.1">
    <property type="nucleotide sequence ID" value="NZ_PUHZ01000012.1"/>
</dbReference>
<dbReference type="EMBL" id="PUHZ01000012">
    <property type="protein sequence ID" value="PQO45947.1"/>
    <property type="molecule type" value="Genomic_DNA"/>
</dbReference>
<feature type="domain" description="Core" evidence="1">
    <location>
        <begin position="2"/>
        <end position="102"/>
    </location>
</feature>
<dbReference type="OrthoDB" id="9801228at2"/>
<dbReference type="AlphaFoldDB" id="A0A2S8GNE4"/>
<dbReference type="GO" id="GO:0051537">
    <property type="term" value="F:2 iron, 2 sulfur cluster binding"/>
    <property type="evidence" value="ECO:0007669"/>
    <property type="project" value="UniProtKB-ARBA"/>
</dbReference>
<name>A0A2S8GNE4_9BACT</name>